<gene>
    <name evidence="2" type="ORF">VaNZ11_012779</name>
</gene>
<dbReference type="EMBL" id="BSDZ01000079">
    <property type="protein sequence ID" value="GLI68393.1"/>
    <property type="molecule type" value="Genomic_DNA"/>
</dbReference>
<evidence type="ECO:0000313" key="3">
    <source>
        <dbReference type="Proteomes" id="UP001165090"/>
    </source>
</evidence>
<keyword evidence="3" id="KW-1185">Reference proteome</keyword>
<organism evidence="2 3">
    <name type="scientific">Volvox africanus</name>
    <dbReference type="NCBI Taxonomy" id="51714"/>
    <lineage>
        <taxon>Eukaryota</taxon>
        <taxon>Viridiplantae</taxon>
        <taxon>Chlorophyta</taxon>
        <taxon>core chlorophytes</taxon>
        <taxon>Chlorophyceae</taxon>
        <taxon>CS clade</taxon>
        <taxon>Chlamydomonadales</taxon>
        <taxon>Volvocaceae</taxon>
        <taxon>Volvox</taxon>
    </lineage>
</organism>
<evidence type="ECO:0000256" key="1">
    <source>
        <dbReference type="SAM" id="Coils"/>
    </source>
</evidence>
<dbReference type="Proteomes" id="UP001165090">
    <property type="component" value="Unassembled WGS sequence"/>
</dbReference>
<name>A0ABQ5SG26_9CHLO</name>
<keyword evidence="1" id="KW-0175">Coiled coil</keyword>
<reference evidence="2 3" key="1">
    <citation type="journal article" date="2023" name="IScience">
        <title>Expanded male sex-determining region conserved during the evolution of homothallism in the green alga Volvox.</title>
        <authorList>
            <person name="Yamamoto K."/>
            <person name="Matsuzaki R."/>
            <person name="Mahakham W."/>
            <person name="Heman W."/>
            <person name="Sekimoto H."/>
            <person name="Kawachi M."/>
            <person name="Minakuchi Y."/>
            <person name="Toyoda A."/>
            <person name="Nozaki H."/>
        </authorList>
    </citation>
    <scope>NUCLEOTIDE SEQUENCE [LARGE SCALE GENOMIC DNA]</scope>
    <source>
        <strain evidence="2 3">NIES-4468</strain>
    </source>
</reference>
<evidence type="ECO:0000313" key="2">
    <source>
        <dbReference type="EMBL" id="GLI68393.1"/>
    </source>
</evidence>
<proteinExistence type="predicted"/>
<accession>A0ABQ5SG26</accession>
<comment type="caution">
    <text evidence="2">The sequence shown here is derived from an EMBL/GenBank/DDBJ whole genome shotgun (WGS) entry which is preliminary data.</text>
</comment>
<protein>
    <submittedName>
        <fullName evidence="2">Uncharacterized protein</fullName>
    </submittedName>
</protein>
<sequence>MARTLQSMSPATVDALPPPHAKRMYKIIALVDGVATSVFDGITQYHPFVTIHQDAQPYHQGGLYVYSTIEDCLRTGTRHFPGSSRLRNAQRAIAVVLAWNDNIIELPVIYGAKRAYSYVQLVDMLPLPPTYGLSSQHRLKSSSGLHNPAQTNIARAQARTLQLEVDVQDMERQLEFARRLLGTSGRMNS</sequence>
<feature type="coiled-coil region" evidence="1">
    <location>
        <begin position="153"/>
        <end position="180"/>
    </location>
</feature>